<evidence type="ECO:0000256" key="5">
    <source>
        <dbReference type="ARBA" id="ARBA00023040"/>
    </source>
</evidence>
<dbReference type="CDD" id="cd00637">
    <property type="entry name" value="7tm_classA_rhodopsin-like"/>
    <property type="match status" value="1"/>
</dbReference>
<reference evidence="11" key="1">
    <citation type="submission" date="2022-03" db="EMBL/GenBank/DDBJ databases">
        <authorList>
            <person name="Martin C."/>
        </authorList>
    </citation>
    <scope>NUCLEOTIDE SEQUENCE</scope>
</reference>
<evidence type="ECO:0000256" key="2">
    <source>
        <dbReference type="ARBA" id="ARBA00022475"/>
    </source>
</evidence>
<dbReference type="Pfam" id="PF00001">
    <property type="entry name" value="7tm_1"/>
    <property type="match status" value="1"/>
</dbReference>
<evidence type="ECO:0000256" key="8">
    <source>
        <dbReference type="ARBA" id="ARBA00023224"/>
    </source>
</evidence>
<dbReference type="AlphaFoldDB" id="A0A8S4PPW8"/>
<feature type="transmembrane region" description="Helical" evidence="9">
    <location>
        <begin position="130"/>
        <end position="151"/>
    </location>
</feature>
<feature type="transmembrane region" description="Helical" evidence="9">
    <location>
        <begin position="235"/>
        <end position="260"/>
    </location>
</feature>
<comment type="subcellular location">
    <subcellularLocation>
        <location evidence="1">Cell membrane</location>
        <topology evidence="1">Multi-pass membrane protein</topology>
    </subcellularLocation>
</comment>
<keyword evidence="4 9" id="KW-1133">Transmembrane helix</keyword>
<accession>A0A8S4PPW8</accession>
<dbReference type="Proteomes" id="UP000749559">
    <property type="component" value="Unassembled WGS sequence"/>
</dbReference>
<dbReference type="GO" id="GO:0004930">
    <property type="term" value="F:G protein-coupled receptor activity"/>
    <property type="evidence" value="ECO:0007669"/>
    <property type="project" value="UniProtKB-KW"/>
</dbReference>
<gene>
    <name evidence="11" type="ORF">OFUS_LOCUS20350</name>
</gene>
<protein>
    <recommendedName>
        <fullName evidence="10">G-protein coupled receptors family 1 profile domain-containing protein</fullName>
    </recommendedName>
</protein>
<evidence type="ECO:0000256" key="4">
    <source>
        <dbReference type="ARBA" id="ARBA00022989"/>
    </source>
</evidence>
<dbReference type="InterPro" id="IPR017452">
    <property type="entry name" value="GPCR_Rhodpsn_7TM"/>
</dbReference>
<feature type="non-terminal residue" evidence="11">
    <location>
        <position position="269"/>
    </location>
</feature>
<feature type="transmembrane region" description="Helical" evidence="9">
    <location>
        <begin position="171"/>
        <end position="198"/>
    </location>
</feature>
<dbReference type="EMBL" id="CAIIXF020000010">
    <property type="protein sequence ID" value="CAH1795880.1"/>
    <property type="molecule type" value="Genomic_DNA"/>
</dbReference>
<evidence type="ECO:0000256" key="7">
    <source>
        <dbReference type="ARBA" id="ARBA00023170"/>
    </source>
</evidence>
<comment type="caution">
    <text evidence="11">The sequence shown here is derived from an EMBL/GenBank/DDBJ whole genome shotgun (WGS) entry which is preliminary data.</text>
</comment>
<feature type="domain" description="G-protein coupled receptors family 1 profile" evidence="10">
    <location>
        <begin position="33"/>
        <end position="269"/>
    </location>
</feature>
<evidence type="ECO:0000256" key="1">
    <source>
        <dbReference type="ARBA" id="ARBA00004651"/>
    </source>
</evidence>
<keyword evidence="7" id="KW-0675">Receptor</keyword>
<proteinExistence type="predicted"/>
<evidence type="ECO:0000259" key="10">
    <source>
        <dbReference type="PROSITE" id="PS50262"/>
    </source>
</evidence>
<evidence type="ECO:0000313" key="11">
    <source>
        <dbReference type="EMBL" id="CAH1795880.1"/>
    </source>
</evidence>
<dbReference type="PROSITE" id="PS50262">
    <property type="entry name" value="G_PROTEIN_RECEP_F1_2"/>
    <property type="match status" value="1"/>
</dbReference>
<feature type="transmembrane region" description="Helical" evidence="9">
    <location>
        <begin position="17"/>
        <end position="41"/>
    </location>
</feature>
<dbReference type="Gene3D" id="1.20.1070.10">
    <property type="entry name" value="Rhodopsin 7-helix transmembrane proteins"/>
    <property type="match status" value="1"/>
</dbReference>
<dbReference type="InterPro" id="IPR000276">
    <property type="entry name" value="GPCR_Rhodpsn"/>
</dbReference>
<keyword evidence="2" id="KW-1003">Cell membrane</keyword>
<dbReference type="InterPro" id="IPR050569">
    <property type="entry name" value="TAAR"/>
</dbReference>
<keyword evidence="8" id="KW-0807">Transducer</keyword>
<keyword evidence="5" id="KW-0297">G-protein coupled receptor</keyword>
<dbReference type="GO" id="GO:0005886">
    <property type="term" value="C:plasma membrane"/>
    <property type="evidence" value="ECO:0007669"/>
    <property type="project" value="UniProtKB-SubCell"/>
</dbReference>
<sequence>MADAGVNGSYSFQPPSLGLSIILISLDSLMAITNIAIICVIIKTKDLWSVSGYYMFLIALLDSTMGIILLEEVNQVIDGKIIEIRCRIQAYMLIAVLYCRMSLFTCMSIDRAIMLKYPLRYNTMVTKFKTKIIQGVVCGFCFLFILPVLIGQYTYRDYGYLCEVNYQSQSIYIYIYFGMGMLICAILTLANVSIFIMVRAQQKKINVISVNGDGESFDMQVQNKKRANFKLQLKAVRMLFLSIGIFYIAIMPHTVFIMTYQTFTKTELK</sequence>
<feature type="transmembrane region" description="Helical" evidence="9">
    <location>
        <begin position="90"/>
        <end position="109"/>
    </location>
</feature>
<dbReference type="PANTHER" id="PTHR24249:SF411">
    <property type="entry name" value="G-PROTEIN COUPLED RECEPTORS FAMILY 1 PROFILE DOMAIN-CONTAINING PROTEIN"/>
    <property type="match status" value="1"/>
</dbReference>
<evidence type="ECO:0000256" key="9">
    <source>
        <dbReference type="SAM" id="Phobius"/>
    </source>
</evidence>
<evidence type="ECO:0000313" key="12">
    <source>
        <dbReference type="Proteomes" id="UP000749559"/>
    </source>
</evidence>
<dbReference type="SUPFAM" id="SSF81321">
    <property type="entry name" value="Family A G protein-coupled receptor-like"/>
    <property type="match status" value="1"/>
</dbReference>
<dbReference type="PANTHER" id="PTHR24249">
    <property type="entry name" value="HISTAMINE RECEPTOR-RELATED G-PROTEIN COUPLED RECEPTOR"/>
    <property type="match status" value="1"/>
</dbReference>
<organism evidence="11 12">
    <name type="scientific">Owenia fusiformis</name>
    <name type="common">Polychaete worm</name>
    <dbReference type="NCBI Taxonomy" id="6347"/>
    <lineage>
        <taxon>Eukaryota</taxon>
        <taxon>Metazoa</taxon>
        <taxon>Spiralia</taxon>
        <taxon>Lophotrochozoa</taxon>
        <taxon>Annelida</taxon>
        <taxon>Polychaeta</taxon>
        <taxon>Sedentaria</taxon>
        <taxon>Canalipalpata</taxon>
        <taxon>Sabellida</taxon>
        <taxon>Oweniida</taxon>
        <taxon>Oweniidae</taxon>
        <taxon>Owenia</taxon>
    </lineage>
</organism>
<name>A0A8S4PPW8_OWEFU</name>
<feature type="transmembrane region" description="Helical" evidence="9">
    <location>
        <begin position="53"/>
        <end position="70"/>
    </location>
</feature>
<evidence type="ECO:0000256" key="6">
    <source>
        <dbReference type="ARBA" id="ARBA00023136"/>
    </source>
</evidence>
<evidence type="ECO:0000256" key="3">
    <source>
        <dbReference type="ARBA" id="ARBA00022692"/>
    </source>
</evidence>
<keyword evidence="3 9" id="KW-0812">Transmembrane</keyword>
<keyword evidence="12" id="KW-1185">Reference proteome</keyword>
<keyword evidence="6 9" id="KW-0472">Membrane</keyword>